<evidence type="ECO:0000313" key="1">
    <source>
        <dbReference type="EMBL" id="CAG8562464.1"/>
    </source>
</evidence>
<evidence type="ECO:0000313" key="2">
    <source>
        <dbReference type="Proteomes" id="UP000789366"/>
    </source>
</evidence>
<name>A0ACA9M0D9_9GLOM</name>
<protein>
    <submittedName>
        <fullName evidence="1">1201_t:CDS:1</fullName>
    </submittedName>
</protein>
<organism evidence="1 2">
    <name type="scientific">Cetraspora pellucida</name>
    <dbReference type="NCBI Taxonomy" id="1433469"/>
    <lineage>
        <taxon>Eukaryota</taxon>
        <taxon>Fungi</taxon>
        <taxon>Fungi incertae sedis</taxon>
        <taxon>Mucoromycota</taxon>
        <taxon>Glomeromycotina</taxon>
        <taxon>Glomeromycetes</taxon>
        <taxon>Diversisporales</taxon>
        <taxon>Gigasporaceae</taxon>
        <taxon>Cetraspora</taxon>
    </lineage>
</organism>
<reference evidence="1" key="1">
    <citation type="submission" date="2021-06" db="EMBL/GenBank/DDBJ databases">
        <authorList>
            <person name="Kallberg Y."/>
            <person name="Tangrot J."/>
            <person name="Rosling A."/>
        </authorList>
    </citation>
    <scope>NUCLEOTIDE SEQUENCE</scope>
    <source>
        <strain evidence="1">28 12/20/2015</strain>
    </source>
</reference>
<dbReference type="EMBL" id="CAJVPW010005927">
    <property type="protein sequence ID" value="CAG8562464.1"/>
    <property type="molecule type" value="Genomic_DNA"/>
</dbReference>
<proteinExistence type="predicted"/>
<comment type="caution">
    <text evidence="1">The sequence shown here is derived from an EMBL/GenBank/DDBJ whole genome shotgun (WGS) entry which is preliminary data.</text>
</comment>
<feature type="non-terminal residue" evidence="1">
    <location>
        <position position="1"/>
    </location>
</feature>
<accession>A0ACA9M0D9</accession>
<dbReference type="Proteomes" id="UP000789366">
    <property type="component" value="Unassembled WGS sequence"/>
</dbReference>
<keyword evidence="2" id="KW-1185">Reference proteome</keyword>
<sequence length="218" mass="25545">NFAERKGIVFEEIEIDEGKEVLVINERTVFEENKVVVLEDSEEDNEVQVISTAITNNSDLAMMNKSDNPVIETSQQEVIEAEPNDKKDDFIKFALPLLAYHDWIKEEEKSKNINFIKKHGTYINKNEKGSWSEYYCCLYAESKKVSCDYTLRVHYNLTNFSEVVVIHYWYKHNEHVPGSHADVKYLRKSEEIITKIKKFAWQGLSLSAIRWLMKKPTE</sequence>
<gene>
    <name evidence="1" type="ORF">SPELUC_LOCUS5662</name>
</gene>